<dbReference type="Proteomes" id="UP000623608">
    <property type="component" value="Unassembled WGS sequence"/>
</dbReference>
<keyword evidence="2" id="KW-1003">Cell membrane</keyword>
<dbReference type="GO" id="GO:0005886">
    <property type="term" value="C:plasma membrane"/>
    <property type="evidence" value="ECO:0007669"/>
    <property type="project" value="UniProtKB-SubCell"/>
</dbReference>
<dbReference type="InterPro" id="IPR003838">
    <property type="entry name" value="ABC3_permease_C"/>
</dbReference>
<keyword evidence="4 6" id="KW-1133">Transmembrane helix</keyword>
<feature type="transmembrane region" description="Helical" evidence="6">
    <location>
        <begin position="282"/>
        <end position="302"/>
    </location>
</feature>
<keyword evidence="5 6" id="KW-0472">Membrane</keyword>
<feature type="domain" description="ABC3 transporter permease C-terminal" evidence="7">
    <location>
        <begin position="328"/>
        <end position="434"/>
    </location>
</feature>
<keyword evidence="9" id="KW-1185">Reference proteome</keyword>
<feature type="transmembrane region" description="Helical" evidence="6">
    <location>
        <begin position="362"/>
        <end position="387"/>
    </location>
</feature>
<dbReference type="EMBL" id="BOMY01000031">
    <property type="protein sequence ID" value="GIF21608.1"/>
    <property type="molecule type" value="Genomic_DNA"/>
</dbReference>
<gene>
    <name evidence="8" type="ORF">Ate02nite_43380</name>
</gene>
<feature type="transmembrane region" description="Helical" evidence="6">
    <location>
        <begin position="407"/>
        <end position="431"/>
    </location>
</feature>
<evidence type="ECO:0000256" key="3">
    <source>
        <dbReference type="ARBA" id="ARBA00022692"/>
    </source>
</evidence>
<evidence type="ECO:0000313" key="8">
    <source>
        <dbReference type="EMBL" id="GIF21608.1"/>
    </source>
</evidence>
<protein>
    <recommendedName>
        <fullName evidence="7">ABC3 transporter permease C-terminal domain-containing protein</fullName>
    </recommendedName>
</protein>
<evidence type="ECO:0000313" key="9">
    <source>
        <dbReference type="Proteomes" id="UP000623608"/>
    </source>
</evidence>
<evidence type="ECO:0000256" key="5">
    <source>
        <dbReference type="ARBA" id="ARBA00023136"/>
    </source>
</evidence>
<feature type="domain" description="ABC3 transporter permease C-terminal" evidence="7">
    <location>
        <begin position="62"/>
        <end position="181"/>
    </location>
</feature>
<comment type="subcellular location">
    <subcellularLocation>
        <location evidence="1">Cell membrane</location>
        <topology evidence="1">Multi-pass membrane protein</topology>
    </subcellularLocation>
</comment>
<feature type="transmembrane region" description="Helical" evidence="6">
    <location>
        <begin position="232"/>
        <end position="250"/>
    </location>
</feature>
<dbReference type="InterPro" id="IPR038766">
    <property type="entry name" value="Membrane_comp_ABC_pdt"/>
</dbReference>
<comment type="caution">
    <text evidence="8">The sequence shown here is derived from an EMBL/GenBank/DDBJ whole genome shotgun (WGS) entry which is preliminary data.</text>
</comment>
<name>A0A919NN84_9ACTN</name>
<dbReference type="PANTHER" id="PTHR30287">
    <property type="entry name" value="MEMBRANE COMPONENT OF PREDICTED ABC SUPERFAMILY METABOLITE UPTAKE TRANSPORTER"/>
    <property type="match status" value="1"/>
</dbReference>
<dbReference type="PANTHER" id="PTHR30287:SF1">
    <property type="entry name" value="INNER MEMBRANE PROTEIN"/>
    <property type="match status" value="1"/>
</dbReference>
<dbReference type="AlphaFoldDB" id="A0A919NN84"/>
<evidence type="ECO:0000259" key="7">
    <source>
        <dbReference type="Pfam" id="PF02687"/>
    </source>
</evidence>
<organism evidence="8 9">
    <name type="scientific">Paractinoplanes tereljensis</name>
    <dbReference type="NCBI Taxonomy" id="571912"/>
    <lineage>
        <taxon>Bacteria</taxon>
        <taxon>Bacillati</taxon>
        <taxon>Actinomycetota</taxon>
        <taxon>Actinomycetes</taxon>
        <taxon>Micromonosporales</taxon>
        <taxon>Micromonosporaceae</taxon>
        <taxon>Paractinoplanes</taxon>
    </lineage>
</organism>
<keyword evidence="3 6" id="KW-0812">Transmembrane</keyword>
<feature type="transmembrane region" description="Helical" evidence="6">
    <location>
        <begin position="202"/>
        <end position="220"/>
    </location>
</feature>
<evidence type="ECO:0000256" key="6">
    <source>
        <dbReference type="SAM" id="Phobius"/>
    </source>
</evidence>
<evidence type="ECO:0000256" key="4">
    <source>
        <dbReference type="ARBA" id="ARBA00022989"/>
    </source>
</evidence>
<evidence type="ECO:0000256" key="1">
    <source>
        <dbReference type="ARBA" id="ARBA00004651"/>
    </source>
</evidence>
<accession>A0A919NN84</accession>
<dbReference type="RefSeq" id="WP_203808368.1">
    <property type="nucleotide sequence ID" value="NZ_BOMY01000031.1"/>
</dbReference>
<feature type="transmembrane region" description="Helical" evidence="6">
    <location>
        <begin position="154"/>
        <end position="176"/>
    </location>
</feature>
<reference evidence="8" key="1">
    <citation type="submission" date="2021-01" db="EMBL/GenBank/DDBJ databases">
        <title>Whole genome shotgun sequence of Actinoplanes tereljensis NBRC 105297.</title>
        <authorList>
            <person name="Komaki H."/>
            <person name="Tamura T."/>
        </authorList>
    </citation>
    <scope>NUCLEOTIDE SEQUENCE</scope>
    <source>
        <strain evidence="8">NBRC 105297</strain>
    </source>
</reference>
<evidence type="ECO:0000256" key="2">
    <source>
        <dbReference type="ARBA" id="ARBA00022475"/>
    </source>
</evidence>
<dbReference type="Pfam" id="PF02687">
    <property type="entry name" value="FtsX"/>
    <property type="match status" value="2"/>
</dbReference>
<proteinExistence type="predicted"/>
<sequence>MIVRQALKRNPWAFLGPATTETLAAALVTLGLCGVASLDGAPLTAAQRAAMAADGTADIGVLFLVVSIYLSILVVGVTIGTAIADQGRDLALFRTVGATPWRVRRAIAVQAAIVAIPATVAGVPLGLLLGRAWVHGLVGHGLVPAEVTFRIHGGTVPIAFAVTIGTSLLGALIAAIRPSRLRPAMALTEAAMPGKRPGRIRTPMGLLLVFGGIALAILISDADAQTADNTGLFVMLAMCFGVGMLGPVLLRLASPLGRLFGAAGRIAADNVVARRRSLSGALVPLTLAIGFAVFTIVIGATTEHVTGVAQSAADRWLTYAGTGTYCAFAAIAAVNTLITVIRARRRDLAVMRLVGGTQGHTLRVVICEALVVTATALVAGAVVAATVLLPLLHTALGTWRPWVPAPFLVGSILGTAALVLAGLALPAAVMLRQPPIEVVG</sequence>
<feature type="transmembrane region" description="Helical" evidence="6">
    <location>
        <begin position="322"/>
        <end position="341"/>
    </location>
</feature>
<feature type="transmembrane region" description="Helical" evidence="6">
    <location>
        <begin position="62"/>
        <end position="85"/>
    </location>
</feature>
<feature type="transmembrane region" description="Helical" evidence="6">
    <location>
        <begin position="106"/>
        <end position="134"/>
    </location>
</feature>